<dbReference type="AlphaFoldDB" id="A0A3M7R024"/>
<proteinExistence type="predicted"/>
<keyword evidence="3" id="KW-1185">Reference proteome</keyword>
<dbReference type="Proteomes" id="UP000276133">
    <property type="component" value="Unassembled WGS sequence"/>
</dbReference>
<keyword evidence="1" id="KW-1133">Transmembrane helix</keyword>
<reference evidence="2 3" key="1">
    <citation type="journal article" date="2018" name="Sci. Rep.">
        <title>Genomic signatures of local adaptation to the degree of environmental predictability in rotifers.</title>
        <authorList>
            <person name="Franch-Gras L."/>
            <person name="Hahn C."/>
            <person name="Garcia-Roger E.M."/>
            <person name="Carmona M.J."/>
            <person name="Serra M."/>
            <person name="Gomez A."/>
        </authorList>
    </citation>
    <scope>NUCLEOTIDE SEQUENCE [LARGE SCALE GENOMIC DNA]</scope>
    <source>
        <strain evidence="2">HYR1</strain>
    </source>
</reference>
<organism evidence="2 3">
    <name type="scientific">Brachionus plicatilis</name>
    <name type="common">Marine rotifer</name>
    <name type="synonym">Brachionus muelleri</name>
    <dbReference type="NCBI Taxonomy" id="10195"/>
    <lineage>
        <taxon>Eukaryota</taxon>
        <taxon>Metazoa</taxon>
        <taxon>Spiralia</taxon>
        <taxon>Gnathifera</taxon>
        <taxon>Rotifera</taxon>
        <taxon>Eurotatoria</taxon>
        <taxon>Monogononta</taxon>
        <taxon>Pseudotrocha</taxon>
        <taxon>Ploima</taxon>
        <taxon>Brachionidae</taxon>
        <taxon>Brachionus</taxon>
    </lineage>
</organism>
<feature type="transmembrane region" description="Helical" evidence="1">
    <location>
        <begin position="89"/>
        <end position="107"/>
    </location>
</feature>
<evidence type="ECO:0000313" key="3">
    <source>
        <dbReference type="Proteomes" id="UP000276133"/>
    </source>
</evidence>
<evidence type="ECO:0000256" key="1">
    <source>
        <dbReference type="SAM" id="Phobius"/>
    </source>
</evidence>
<comment type="caution">
    <text evidence="2">The sequence shown here is derived from an EMBL/GenBank/DDBJ whole genome shotgun (WGS) entry which is preliminary data.</text>
</comment>
<gene>
    <name evidence="2" type="ORF">BpHYR1_039422</name>
</gene>
<accession>A0A3M7R024</accession>
<name>A0A3M7R024_BRAPC</name>
<sequence length="120" mass="14022">MKIRNKLKFRFDCKKYLFQLILIIILKPEEGHLVETRLSFFLQDKNINLQELGLIITIINNISQSNHYILKKTFLGSNIKLRVKTKNKIKLLIAILKLNGLFMWISLSVTKTSPSFSEKS</sequence>
<evidence type="ECO:0000313" key="2">
    <source>
        <dbReference type="EMBL" id="RNA16893.1"/>
    </source>
</evidence>
<protein>
    <submittedName>
        <fullName evidence="2">Uncharacterized protein</fullName>
    </submittedName>
</protein>
<dbReference type="EMBL" id="REGN01004598">
    <property type="protein sequence ID" value="RNA16893.1"/>
    <property type="molecule type" value="Genomic_DNA"/>
</dbReference>
<keyword evidence="1" id="KW-0812">Transmembrane</keyword>
<keyword evidence="1" id="KW-0472">Membrane</keyword>